<evidence type="ECO:0000256" key="3">
    <source>
        <dbReference type="ARBA" id="ARBA00022833"/>
    </source>
</evidence>
<dbReference type="PROSITE" id="PS51891">
    <property type="entry name" value="CENP_V_GFA"/>
    <property type="match status" value="1"/>
</dbReference>
<evidence type="ECO:0000256" key="2">
    <source>
        <dbReference type="ARBA" id="ARBA00022723"/>
    </source>
</evidence>
<feature type="domain" description="CENP-V/GFA" evidence="5">
    <location>
        <begin position="8"/>
        <end position="122"/>
    </location>
</feature>
<evidence type="ECO:0000313" key="6">
    <source>
        <dbReference type="EMBL" id="MCY1010809.1"/>
    </source>
</evidence>
<keyword evidence="2" id="KW-0479">Metal-binding</keyword>
<dbReference type="Gene3D" id="3.90.1590.10">
    <property type="entry name" value="glutathione-dependent formaldehyde- activating enzyme (gfa)"/>
    <property type="match status" value="1"/>
</dbReference>
<dbReference type="PANTHER" id="PTHR33337:SF40">
    <property type="entry name" value="CENP-V_GFA DOMAIN-CONTAINING PROTEIN-RELATED"/>
    <property type="match status" value="1"/>
</dbReference>
<dbReference type="RefSeq" id="WP_267773907.1">
    <property type="nucleotide sequence ID" value="NZ_JAPNKE010000002.1"/>
</dbReference>
<dbReference type="PANTHER" id="PTHR33337">
    <property type="entry name" value="GFA DOMAIN-CONTAINING PROTEIN"/>
    <property type="match status" value="1"/>
</dbReference>
<evidence type="ECO:0000256" key="1">
    <source>
        <dbReference type="ARBA" id="ARBA00005495"/>
    </source>
</evidence>
<comment type="caution">
    <text evidence="6">The sequence shown here is derived from an EMBL/GenBank/DDBJ whole genome shotgun (WGS) entry which is preliminary data.</text>
</comment>
<dbReference type="AlphaFoldDB" id="A0A9X3EWI4"/>
<keyword evidence="3" id="KW-0862">Zinc</keyword>
<organism evidence="6 7">
    <name type="scientific">Nannocystis pusilla</name>
    <dbReference type="NCBI Taxonomy" id="889268"/>
    <lineage>
        <taxon>Bacteria</taxon>
        <taxon>Pseudomonadati</taxon>
        <taxon>Myxococcota</taxon>
        <taxon>Polyangia</taxon>
        <taxon>Nannocystales</taxon>
        <taxon>Nannocystaceae</taxon>
        <taxon>Nannocystis</taxon>
    </lineage>
</organism>
<dbReference type="InterPro" id="IPR011057">
    <property type="entry name" value="Mss4-like_sf"/>
</dbReference>
<dbReference type="Proteomes" id="UP001150924">
    <property type="component" value="Unassembled WGS sequence"/>
</dbReference>
<dbReference type="Pfam" id="PF04828">
    <property type="entry name" value="GFA"/>
    <property type="match status" value="1"/>
</dbReference>
<sequence>MNDWKLPWTGGCRCDRVRFRVTTPPLVTMACHCRGCQRMTASAFSLSLLMLSEGFALTAGEPAIGGLHGPNRHFHCPHCKSWLFTRPDGMDHLVVVRPTMLDDHAWFVPFIETATSEKLPWASTPAKHSFPDLPPPEQYGPLMQEFAARGPRPG</sequence>
<dbReference type="PROSITE" id="PS51257">
    <property type="entry name" value="PROKAR_LIPOPROTEIN"/>
    <property type="match status" value="1"/>
</dbReference>
<dbReference type="SUPFAM" id="SSF51316">
    <property type="entry name" value="Mss4-like"/>
    <property type="match status" value="1"/>
</dbReference>
<protein>
    <submittedName>
        <fullName evidence="6">GFA family protein</fullName>
    </submittedName>
</protein>
<evidence type="ECO:0000259" key="5">
    <source>
        <dbReference type="PROSITE" id="PS51891"/>
    </source>
</evidence>
<name>A0A9X3EWI4_9BACT</name>
<evidence type="ECO:0000256" key="4">
    <source>
        <dbReference type="ARBA" id="ARBA00023239"/>
    </source>
</evidence>
<dbReference type="GO" id="GO:0046872">
    <property type="term" value="F:metal ion binding"/>
    <property type="evidence" value="ECO:0007669"/>
    <property type="project" value="UniProtKB-KW"/>
</dbReference>
<proteinExistence type="inferred from homology"/>
<reference evidence="6" key="1">
    <citation type="submission" date="2022-11" db="EMBL/GenBank/DDBJ databases">
        <title>Minimal conservation of predation-associated metabolite biosynthetic gene clusters underscores biosynthetic potential of Myxococcota including descriptions for ten novel species: Archangium lansinium sp. nov., Myxococcus landrumus sp. nov., Nannocystis bai.</title>
        <authorList>
            <person name="Ahearne A."/>
            <person name="Stevens C."/>
            <person name="Phillips K."/>
        </authorList>
    </citation>
    <scope>NUCLEOTIDE SEQUENCE</scope>
    <source>
        <strain evidence="6">Na p29</strain>
    </source>
</reference>
<keyword evidence="7" id="KW-1185">Reference proteome</keyword>
<keyword evidence="4" id="KW-0456">Lyase</keyword>
<dbReference type="EMBL" id="JAPNKE010000002">
    <property type="protein sequence ID" value="MCY1010809.1"/>
    <property type="molecule type" value="Genomic_DNA"/>
</dbReference>
<dbReference type="InterPro" id="IPR006913">
    <property type="entry name" value="CENP-V/GFA"/>
</dbReference>
<evidence type="ECO:0000313" key="7">
    <source>
        <dbReference type="Proteomes" id="UP001150924"/>
    </source>
</evidence>
<comment type="similarity">
    <text evidence="1">Belongs to the Gfa family.</text>
</comment>
<dbReference type="GO" id="GO:0016846">
    <property type="term" value="F:carbon-sulfur lyase activity"/>
    <property type="evidence" value="ECO:0007669"/>
    <property type="project" value="InterPro"/>
</dbReference>
<gene>
    <name evidence="6" type="ORF">OV079_35645</name>
</gene>
<accession>A0A9X3EWI4</accession>